<evidence type="ECO:0000259" key="1">
    <source>
        <dbReference type="Pfam" id="PF02470"/>
    </source>
</evidence>
<keyword evidence="4" id="KW-1185">Reference proteome</keyword>
<feature type="domain" description="Mce/MlaD" evidence="1">
    <location>
        <begin position="39"/>
        <end position="112"/>
    </location>
</feature>
<dbReference type="Proteomes" id="UP001597419">
    <property type="component" value="Unassembled WGS sequence"/>
</dbReference>
<gene>
    <name evidence="3" type="ORF">ACFSYJ_40185</name>
</gene>
<organism evidence="3 4">
    <name type="scientific">Amycolatopsis samaneae</name>
    <dbReference type="NCBI Taxonomy" id="664691"/>
    <lineage>
        <taxon>Bacteria</taxon>
        <taxon>Bacillati</taxon>
        <taxon>Actinomycetota</taxon>
        <taxon>Actinomycetes</taxon>
        <taxon>Pseudonocardiales</taxon>
        <taxon>Pseudonocardiaceae</taxon>
        <taxon>Amycolatopsis</taxon>
    </lineage>
</organism>
<dbReference type="InterPro" id="IPR005693">
    <property type="entry name" value="Mce"/>
</dbReference>
<dbReference type="InterPro" id="IPR003399">
    <property type="entry name" value="Mce/MlaD"/>
</dbReference>
<dbReference type="Pfam" id="PF02470">
    <property type="entry name" value="MlaD"/>
    <property type="match status" value="1"/>
</dbReference>
<dbReference type="PANTHER" id="PTHR33371">
    <property type="entry name" value="INTERMEMBRANE PHOSPHOLIPID TRANSPORT SYSTEM BINDING PROTEIN MLAD-RELATED"/>
    <property type="match status" value="1"/>
</dbReference>
<dbReference type="InterPro" id="IPR052336">
    <property type="entry name" value="MlaD_Phospholipid_Transporter"/>
</dbReference>
<evidence type="ECO:0000313" key="3">
    <source>
        <dbReference type="EMBL" id="MFD2464893.1"/>
    </source>
</evidence>
<dbReference type="InterPro" id="IPR024516">
    <property type="entry name" value="Mce_C"/>
</dbReference>
<comment type="caution">
    <text evidence="3">The sequence shown here is derived from an EMBL/GenBank/DDBJ whole genome shotgun (WGS) entry which is preliminary data.</text>
</comment>
<accession>A0ABW5GVD4</accession>
<reference evidence="4" key="1">
    <citation type="journal article" date="2019" name="Int. J. Syst. Evol. Microbiol.">
        <title>The Global Catalogue of Microorganisms (GCM) 10K type strain sequencing project: providing services to taxonomists for standard genome sequencing and annotation.</title>
        <authorList>
            <consortium name="The Broad Institute Genomics Platform"/>
            <consortium name="The Broad Institute Genome Sequencing Center for Infectious Disease"/>
            <person name="Wu L."/>
            <person name="Ma J."/>
        </authorList>
    </citation>
    <scope>NUCLEOTIDE SEQUENCE [LARGE SCALE GENOMIC DNA]</scope>
    <source>
        <strain evidence="4">CGMCC 4.7643</strain>
    </source>
</reference>
<dbReference type="NCBIfam" id="TIGR00996">
    <property type="entry name" value="Mtu_fam_mce"/>
    <property type="match status" value="1"/>
</dbReference>
<dbReference type="RefSeq" id="WP_345399556.1">
    <property type="nucleotide sequence ID" value="NZ_BAABHG010000010.1"/>
</dbReference>
<evidence type="ECO:0000259" key="2">
    <source>
        <dbReference type="Pfam" id="PF11887"/>
    </source>
</evidence>
<dbReference type="EMBL" id="JBHUKU010000028">
    <property type="protein sequence ID" value="MFD2464893.1"/>
    <property type="molecule type" value="Genomic_DNA"/>
</dbReference>
<dbReference type="PANTHER" id="PTHR33371:SF17">
    <property type="entry name" value="MCE-FAMILY PROTEIN MCE1B"/>
    <property type="match status" value="1"/>
</dbReference>
<sequence length="344" mass="36303">MRSLVGPVLKLAVFVAVTVLCTGVLAVTLANTSFSPENGYVAQFSDVLGLNPGDDVRMSGVKVGSVNSVEPKDPKYAEVRFTVDRSRPLSRSTRAALRYRNLIGQRYVALDSDVPGPGEQLPAGGTIPVAHTTPALDMTALFNGFRPLFRALKPEDVNQLSGEIIKVLQGEGGTVENLLSHTASLSSTLADRDRVIGSVIDNLNAVLSTVNDHSGQLTSLVDQTQQLVSGLAAQREPIGNAIAGMGDLADSTAGLLGRSRAPLKDGIAGLQSLGRSLNDSQPVVEKFLQTLPGKLDRMTGIVDYGSWLNFYLCDLEGTVGIGSLNVSVPILPLPATSTSPRCKK</sequence>
<feature type="domain" description="Mammalian cell entry C-terminal" evidence="2">
    <location>
        <begin position="119"/>
        <end position="292"/>
    </location>
</feature>
<evidence type="ECO:0000313" key="4">
    <source>
        <dbReference type="Proteomes" id="UP001597419"/>
    </source>
</evidence>
<proteinExistence type="predicted"/>
<name>A0ABW5GVD4_9PSEU</name>
<protein>
    <submittedName>
        <fullName evidence="3">MCE family protein</fullName>
    </submittedName>
</protein>
<dbReference type="Pfam" id="PF11887">
    <property type="entry name" value="Mce4_CUP1"/>
    <property type="match status" value="1"/>
</dbReference>